<organism evidence="1">
    <name type="scientific">Dechloromonas aromatica (strain RCB)</name>
    <dbReference type="NCBI Taxonomy" id="159087"/>
    <lineage>
        <taxon>Bacteria</taxon>
        <taxon>Pseudomonadati</taxon>
        <taxon>Pseudomonadota</taxon>
        <taxon>Betaproteobacteria</taxon>
        <taxon>Rhodocyclales</taxon>
        <taxon>Azonexaceae</taxon>
        <taxon>Dechloromonas</taxon>
    </lineage>
</organism>
<dbReference type="HOGENOM" id="CLU_2449707_0_0_4"/>
<proteinExistence type="predicted"/>
<dbReference type="STRING" id="159087.Daro_2271"/>
<dbReference type="KEGG" id="dar:Daro_2271"/>
<evidence type="ECO:0000313" key="1">
    <source>
        <dbReference type="EMBL" id="AAZ47008.1"/>
    </source>
</evidence>
<protein>
    <submittedName>
        <fullName evidence="1">Uncharacterized protein</fullName>
    </submittedName>
</protein>
<dbReference type="EMBL" id="CP000089">
    <property type="protein sequence ID" value="AAZ47008.1"/>
    <property type="molecule type" value="Genomic_DNA"/>
</dbReference>
<reference evidence="1" key="1">
    <citation type="submission" date="2005-08" db="EMBL/GenBank/DDBJ databases">
        <title>Complete sequence of Dechloromonas aromatica RCB.</title>
        <authorList>
            <person name="Salinero K.K."/>
            <person name="Copeland A."/>
            <person name="Lucas S."/>
            <person name="Lapidus A."/>
            <person name="Barry K."/>
            <person name="Detter J.C."/>
            <person name="Glavina T."/>
            <person name="Hammon N."/>
            <person name="Israni S."/>
            <person name="Pitluck S."/>
            <person name="Di Bartolo G."/>
            <person name="Trong S."/>
            <person name="Schmutz J."/>
            <person name="Larimer F."/>
            <person name="Land M."/>
            <person name="Ivanova N."/>
            <person name="Richardson P."/>
        </authorList>
    </citation>
    <scope>NUCLEOTIDE SEQUENCE</scope>
    <source>
        <strain evidence="1">RCB</strain>
    </source>
</reference>
<gene>
    <name evidence="1" type="ordered locus">Daro_2271</name>
</gene>
<name>Q47DS3_DECAR</name>
<accession>Q47DS3</accession>
<sequence>MKNQCQSQLELSLNLCNSWLECCQRLSEINGQSARAFLAHGKTDGEPWTRDGGTDLILGSSRIVMDYWSSMLACGTDFQRKILTGLAKR</sequence>
<dbReference type="AlphaFoldDB" id="Q47DS3"/>